<gene>
    <name evidence="2" type="ORF">M514_04997</name>
</gene>
<reference evidence="2" key="1">
    <citation type="journal article" date="2014" name="Nat. Genet.">
        <title>Genome and transcriptome of the porcine whipworm Trichuris suis.</title>
        <authorList>
            <person name="Jex A.R."/>
            <person name="Nejsum P."/>
            <person name="Schwarz E.M."/>
            <person name="Hu L."/>
            <person name="Young N.D."/>
            <person name="Hall R.S."/>
            <person name="Korhonen P.K."/>
            <person name="Liao S."/>
            <person name="Thamsborg S."/>
            <person name="Xia J."/>
            <person name="Xu P."/>
            <person name="Wang S."/>
            <person name="Scheerlinck J.P."/>
            <person name="Hofmann A."/>
            <person name="Sternberg P.W."/>
            <person name="Wang J."/>
            <person name="Gasser R.B."/>
        </authorList>
    </citation>
    <scope>NUCLEOTIDE SEQUENCE [LARGE SCALE GENOMIC DNA]</scope>
    <source>
        <strain evidence="2">DCEP-RM93F</strain>
    </source>
</reference>
<evidence type="ECO:0000256" key="1">
    <source>
        <dbReference type="SAM" id="MobiDB-lite"/>
    </source>
</evidence>
<evidence type="ECO:0000313" key="2">
    <source>
        <dbReference type="EMBL" id="KFD71159.1"/>
    </source>
</evidence>
<sequence>MRCAYVNTLFGSNACSEADSDAKSDCHTVYGWENRPSPRRAQRSETKRRHAKKQLSRVSSLANDHPSYAKGKRERE</sequence>
<proteinExistence type="predicted"/>
<dbReference type="AlphaFoldDB" id="A0A085NNW3"/>
<feature type="non-terminal residue" evidence="2">
    <location>
        <position position="76"/>
    </location>
</feature>
<dbReference type="EMBL" id="KL367483">
    <property type="protein sequence ID" value="KFD71159.1"/>
    <property type="molecule type" value="Genomic_DNA"/>
</dbReference>
<feature type="compositionally biased region" description="Basic residues" evidence="1">
    <location>
        <begin position="37"/>
        <end position="55"/>
    </location>
</feature>
<accession>A0A085NNW3</accession>
<name>A0A085NNW3_9BILA</name>
<organism evidence="2">
    <name type="scientific">Trichuris suis</name>
    <name type="common">pig whipworm</name>
    <dbReference type="NCBI Taxonomy" id="68888"/>
    <lineage>
        <taxon>Eukaryota</taxon>
        <taxon>Metazoa</taxon>
        <taxon>Ecdysozoa</taxon>
        <taxon>Nematoda</taxon>
        <taxon>Enoplea</taxon>
        <taxon>Dorylaimia</taxon>
        <taxon>Trichinellida</taxon>
        <taxon>Trichuridae</taxon>
        <taxon>Trichuris</taxon>
    </lineage>
</organism>
<protein>
    <submittedName>
        <fullName evidence="2">Uncharacterized protein</fullName>
    </submittedName>
</protein>
<dbReference type="Proteomes" id="UP000030758">
    <property type="component" value="Unassembled WGS sequence"/>
</dbReference>
<feature type="region of interest" description="Disordered" evidence="1">
    <location>
        <begin position="27"/>
        <end position="76"/>
    </location>
</feature>